<feature type="domain" description="Amino acid permease/ SLC12A" evidence="9">
    <location>
        <begin position="47"/>
        <end position="514"/>
    </location>
</feature>
<keyword evidence="5 8" id="KW-1133">Transmembrane helix</keyword>
<feature type="transmembrane region" description="Helical" evidence="8">
    <location>
        <begin position="189"/>
        <end position="206"/>
    </location>
</feature>
<organism evidence="10 11">
    <name type="scientific">Elsinoe ampelina</name>
    <dbReference type="NCBI Taxonomy" id="302913"/>
    <lineage>
        <taxon>Eukaryota</taxon>
        <taxon>Fungi</taxon>
        <taxon>Dikarya</taxon>
        <taxon>Ascomycota</taxon>
        <taxon>Pezizomycotina</taxon>
        <taxon>Dothideomycetes</taxon>
        <taxon>Dothideomycetidae</taxon>
        <taxon>Myriangiales</taxon>
        <taxon>Elsinoaceae</taxon>
        <taxon>Elsinoe</taxon>
    </lineage>
</organism>
<feature type="transmembrane region" description="Helical" evidence="8">
    <location>
        <begin position="456"/>
        <end position="474"/>
    </location>
</feature>
<keyword evidence="6 8" id="KW-0472">Membrane</keyword>
<keyword evidence="2" id="KW-0813">Transport</keyword>
<dbReference type="PANTHER" id="PTHR43341:SF6">
    <property type="entry name" value="AMINO ACID TRANSPORTER (EUROFUNG)"/>
    <property type="match status" value="1"/>
</dbReference>
<feature type="compositionally biased region" description="Basic and acidic residues" evidence="7">
    <location>
        <begin position="1"/>
        <end position="14"/>
    </location>
</feature>
<dbReference type="GO" id="GO:0016020">
    <property type="term" value="C:membrane"/>
    <property type="evidence" value="ECO:0007669"/>
    <property type="project" value="UniProtKB-SubCell"/>
</dbReference>
<evidence type="ECO:0000256" key="4">
    <source>
        <dbReference type="ARBA" id="ARBA00022970"/>
    </source>
</evidence>
<dbReference type="InterPro" id="IPR050524">
    <property type="entry name" value="APC_YAT"/>
</dbReference>
<evidence type="ECO:0000259" key="9">
    <source>
        <dbReference type="Pfam" id="PF00324"/>
    </source>
</evidence>
<dbReference type="GO" id="GO:0015171">
    <property type="term" value="F:amino acid transmembrane transporter activity"/>
    <property type="evidence" value="ECO:0007669"/>
    <property type="project" value="TreeGrafter"/>
</dbReference>
<evidence type="ECO:0000256" key="1">
    <source>
        <dbReference type="ARBA" id="ARBA00004141"/>
    </source>
</evidence>
<feature type="transmembrane region" description="Helical" evidence="8">
    <location>
        <begin position="486"/>
        <end position="503"/>
    </location>
</feature>
<dbReference type="OrthoDB" id="10062876at2759"/>
<proteinExistence type="predicted"/>
<evidence type="ECO:0000256" key="6">
    <source>
        <dbReference type="ARBA" id="ARBA00023136"/>
    </source>
</evidence>
<dbReference type="AlphaFoldDB" id="A0A6A6GEC7"/>
<dbReference type="InterPro" id="IPR004841">
    <property type="entry name" value="AA-permease/SLC12A_dom"/>
</dbReference>
<dbReference type="EMBL" id="ML992505">
    <property type="protein sequence ID" value="KAF2223979.1"/>
    <property type="molecule type" value="Genomic_DNA"/>
</dbReference>
<dbReference type="Gene3D" id="1.20.1740.10">
    <property type="entry name" value="Amino acid/polyamine transporter I"/>
    <property type="match status" value="1"/>
</dbReference>
<protein>
    <submittedName>
        <fullName evidence="10">Histidine permease</fullName>
    </submittedName>
</protein>
<feature type="transmembrane region" description="Helical" evidence="8">
    <location>
        <begin position="419"/>
        <end position="436"/>
    </location>
</feature>
<feature type="transmembrane region" description="Helical" evidence="8">
    <location>
        <begin position="153"/>
        <end position="177"/>
    </location>
</feature>
<dbReference type="PANTHER" id="PTHR43341">
    <property type="entry name" value="AMINO ACID PERMEASE"/>
    <property type="match status" value="1"/>
</dbReference>
<feature type="transmembrane region" description="Helical" evidence="8">
    <location>
        <begin position="236"/>
        <end position="257"/>
    </location>
</feature>
<evidence type="ECO:0000256" key="8">
    <source>
        <dbReference type="SAM" id="Phobius"/>
    </source>
</evidence>
<evidence type="ECO:0000256" key="5">
    <source>
        <dbReference type="ARBA" id="ARBA00022989"/>
    </source>
</evidence>
<feature type="transmembrane region" description="Helical" evidence="8">
    <location>
        <begin position="49"/>
        <end position="69"/>
    </location>
</feature>
<sequence length="557" mass="61204">MSVHRKSMEDEKGFKQGIQEPSGHEDHNLGESEDIHGLHRSLGNRQIQLIAIGGTIGTALFVSIGFGLIEGGPGSLLIAFTMYSLFLATVNNSMAEMAIFMPVSGGWIRMASKWVDEAFGFTLGWNFFLYQGFLIPWEIAALNLVLTFWRDDIPIGAVCAACIVLYGLLNLVAVRYYGESEFWLASGKVLLILIVFCFTFVTMVGGNPKHDAYGFRYWRHPGAFAEYISTGSLGRFQGYLGALFQAAFTIVGPEYLSMVAGEVKHPRKNLKAAFKATYIRYALFFVGGALCVGIVVPSDDANLIVKLNGSDSGTGAASPYVIAMTNLGVAVLPHITNALLVTAIFSAGNSYVYCASRTLYAMAIDGHAPHVFSTCTRTGIPIYALGVTMLFPLLSFLQVHSGSAAVITWLANLTEAAQLIDYIGMSVVYLFFHRALKAQGVSRDTLPYKGWLQPFCGWFGLVSMAWTVGMYGYTTFLPGWWSTGTFFSYYAMVLVSPVLYFGWKVVKRTKIVKAHEADLVWERNAIDAYEATLDPNAPGFWRSCREAVRFKKGLKAA</sequence>
<comment type="subcellular location">
    <subcellularLocation>
        <location evidence="1">Membrane</location>
        <topology evidence="1">Multi-pass membrane protein</topology>
    </subcellularLocation>
</comment>
<gene>
    <name evidence="10" type="ORF">BDZ85DRAFT_95355</name>
</gene>
<evidence type="ECO:0000256" key="3">
    <source>
        <dbReference type="ARBA" id="ARBA00022692"/>
    </source>
</evidence>
<feature type="transmembrane region" description="Helical" evidence="8">
    <location>
        <begin position="380"/>
        <end position="399"/>
    </location>
</feature>
<name>A0A6A6GEC7_9PEZI</name>
<dbReference type="Pfam" id="PF00324">
    <property type="entry name" value="AA_permease"/>
    <property type="match status" value="1"/>
</dbReference>
<dbReference type="PIRSF" id="PIRSF006060">
    <property type="entry name" value="AA_transporter"/>
    <property type="match status" value="1"/>
</dbReference>
<dbReference type="FunFam" id="1.20.1740.10:FF:000006">
    <property type="entry name" value="General amino acid permease"/>
    <property type="match status" value="1"/>
</dbReference>
<feature type="transmembrane region" description="Helical" evidence="8">
    <location>
        <begin position="278"/>
        <end position="297"/>
    </location>
</feature>
<accession>A0A6A6GEC7</accession>
<keyword evidence="11" id="KW-1185">Reference proteome</keyword>
<feature type="region of interest" description="Disordered" evidence="7">
    <location>
        <begin position="1"/>
        <end position="30"/>
    </location>
</feature>
<evidence type="ECO:0000256" key="7">
    <source>
        <dbReference type="SAM" id="MobiDB-lite"/>
    </source>
</evidence>
<evidence type="ECO:0000313" key="10">
    <source>
        <dbReference type="EMBL" id="KAF2223979.1"/>
    </source>
</evidence>
<evidence type="ECO:0000256" key="2">
    <source>
        <dbReference type="ARBA" id="ARBA00022448"/>
    </source>
</evidence>
<keyword evidence="3 8" id="KW-0812">Transmembrane</keyword>
<evidence type="ECO:0000313" key="11">
    <source>
        <dbReference type="Proteomes" id="UP000799538"/>
    </source>
</evidence>
<dbReference type="Proteomes" id="UP000799538">
    <property type="component" value="Unassembled WGS sequence"/>
</dbReference>
<keyword evidence="4" id="KW-0029">Amino-acid transport</keyword>
<reference evidence="11" key="1">
    <citation type="journal article" date="2020" name="Stud. Mycol.">
        <title>101 Dothideomycetes genomes: A test case for predicting lifestyles and emergence of pathogens.</title>
        <authorList>
            <person name="Haridas S."/>
            <person name="Albert R."/>
            <person name="Binder M."/>
            <person name="Bloem J."/>
            <person name="LaButti K."/>
            <person name="Salamov A."/>
            <person name="Andreopoulos B."/>
            <person name="Baker S."/>
            <person name="Barry K."/>
            <person name="Bills G."/>
            <person name="Bluhm B."/>
            <person name="Cannon C."/>
            <person name="Castanera R."/>
            <person name="Culley D."/>
            <person name="Daum C."/>
            <person name="Ezra D."/>
            <person name="Gonzalez J."/>
            <person name="Henrissat B."/>
            <person name="Kuo A."/>
            <person name="Liang C."/>
            <person name="Lipzen A."/>
            <person name="Lutzoni F."/>
            <person name="Magnuson J."/>
            <person name="Mondo S."/>
            <person name="Nolan M."/>
            <person name="Ohm R."/>
            <person name="Pangilinan J."/>
            <person name="Park H.-J."/>
            <person name="Ramirez L."/>
            <person name="Alfaro M."/>
            <person name="Sun H."/>
            <person name="Tritt A."/>
            <person name="Yoshinaga Y."/>
            <person name="Zwiers L.-H."/>
            <person name="Turgeon B."/>
            <person name="Goodwin S."/>
            <person name="Spatafora J."/>
            <person name="Crous P."/>
            <person name="Grigoriev I."/>
        </authorList>
    </citation>
    <scope>NUCLEOTIDE SEQUENCE [LARGE SCALE GENOMIC DNA]</scope>
    <source>
        <strain evidence="11">CECT 20119</strain>
    </source>
</reference>